<dbReference type="OrthoDB" id="19659at2759"/>
<dbReference type="InterPro" id="IPR028119">
    <property type="entry name" value="Snapin/Pallidin/Snn1"/>
</dbReference>
<dbReference type="GO" id="GO:0031083">
    <property type="term" value="C:BLOC-1 complex"/>
    <property type="evidence" value="ECO:0007669"/>
    <property type="project" value="TreeGrafter"/>
</dbReference>
<reference evidence="7 8" key="1">
    <citation type="submission" date="2015-07" db="EMBL/GenBank/DDBJ databases">
        <title>The genome of Melipona quadrifasciata.</title>
        <authorList>
            <person name="Pan H."/>
            <person name="Kapheim K."/>
        </authorList>
    </citation>
    <scope>NUCLEOTIDE SEQUENCE [LARGE SCALE GENOMIC DNA]</scope>
    <source>
        <strain evidence="7">0111107301</strain>
        <tissue evidence="7">Whole body</tissue>
    </source>
</reference>
<sequence length="155" mass="18584">MMTNMEEAEARELQSQIEKHNNEEDEIDFKVPIKKLTEGFLKQYQEQWEQSGKKLNEVRSKQEILLSQMQIENKKVQDVFNDVKLNEMFQTIKVNQGKLILMKKEMISIHERTFRLKKRASKLQQIVQKEALNREQQREQELRREQELIGKPAIS</sequence>
<organism evidence="7 8">
    <name type="scientific">Melipona quadrifasciata</name>
    <dbReference type="NCBI Taxonomy" id="166423"/>
    <lineage>
        <taxon>Eukaryota</taxon>
        <taxon>Metazoa</taxon>
        <taxon>Ecdysozoa</taxon>
        <taxon>Arthropoda</taxon>
        <taxon>Hexapoda</taxon>
        <taxon>Insecta</taxon>
        <taxon>Pterygota</taxon>
        <taxon>Neoptera</taxon>
        <taxon>Endopterygota</taxon>
        <taxon>Hymenoptera</taxon>
        <taxon>Apocrita</taxon>
        <taxon>Aculeata</taxon>
        <taxon>Apoidea</taxon>
        <taxon>Anthophila</taxon>
        <taxon>Apidae</taxon>
        <taxon>Melipona</taxon>
    </lineage>
</organism>
<evidence type="ECO:0000256" key="5">
    <source>
        <dbReference type="PIRNR" id="PIRNR037609"/>
    </source>
</evidence>
<name>A0A0M9A2A8_9HYME</name>
<dbReference type="Proteomes" id="UP000053105">
    <property type="component" value="Unassembled WGS sequence"/>
</dbReference>
<feature type="region of interest" description="Disordered" evidence="6">
    <location>
        <begin position="1"/>
        <end position="21"/>
    </location>
</feature>
<keyword evidence="8" id="KW-1185">Reference proteome</keyword>
<evidence type="ECO:0000256" key="3">
    <source>
        <dbReference type="ARBA" id="ARBA00019579"/>
    </source>
</evidence>
<dbReference type="InterPro" id="IPR017242">
    <property type="entry name" value="BLOC-1_pallidin"/>
</dbReference>
<comment type="subcellular location">
    <subcellularLocation>
        <location evidence="1">Cytoplasm</location>
    </subcellularLocation>
</comment>
<evidence type="ECO:0000256" key="1">
    <source>
        <dbReference type="ARBA" id="ARBA00004496"/>
    </source>
</evidence>
<dbReference type="EMBL" id="KQ435791">
    <property type="protein sequence ID" value="KOX74369.1"/>
    <property type="molecule type" value="Genomic_DNA"/>
</dbReference>
<gene>
    <name evidence="7" type="ORF">WN51_00272</name>
</gene>
<dbReference type="AlphaFoldDB" id="A0A0M9A2A8"/>
<dbReference type="GO" id="GO:0030133">
    <property type="term" value="C:transport vesicle"/>
    <property type="evidence" value="ECO:0007669"/>
    <property type="project" value="TreeGrafter"/>
</dbReference>
<comment type="similarity">
    <text evidence="2 5">Belongs to the BLOC1S6 family.</text>
</comment>
<feature type="compositionally biased region" description="Basic and acidic residues" evidence="6">
    <location>
        <begin position="8"/>
        <end position="21"/>
    </location>
</feature>
<evidence type="ECO:0000313" key="8">
    <source>
        <dbReference type="Proteomes" id="UP000053105"/>
    </source>
</evidence>
<proteinExistence type="inferred from homology"/>
<dbReference type="PANTHER" id="PTHR31328:SF2">
    <property type="entry name" value="BIOGENESIS OF LYSOSOME-RELATED ORGANELLES COMPLEX 1 SUBUNIT 6"/>
    <property type="match status" value="1"/>
</dbReference>
<accession>A0A0M9A2A8</accession>
<dbReference type="Pfam" id="PF14712">
    <property type="entry name" value="Snapin_Pallidin"/>
    <property type="match status" value="1"/>
</dbReference>
<dbReference type="PANTHER" id="PTHR31328">
    <property type="entry name" value="BIOGENESIS OF LYSOSOME-RELATED ORGANELLES COMPLEX 1 SUBUNIT 6"/>
    <property type="match status" value="1"/>
</dbReference>
<evidence type="ECO:0000313" key="7">
    <source>
        <dbReference type="EMBL" id="KOX74369.1"/>
    </source>
</evidence>
<keyword evidence="4" id="KW-0963">Cytoplasm</keyword>
<comment type="function">
    <text evidence="5">Component of the biogenesis of lysosome-related organelles complex-1 (BLOC-1) involved in pigment granule biogenesis.</text>
</comment>
<evidence type="ECO:0000256" key="4">
    <source>
        <dbReference type="ARBA" id="ARBA00022490"/>
    </source>
</evidence>
<feature type="compositionally biased region" description="Basic and acidic residues" evidence="6">
    <location>
        <begin position="134"/>
        <end position="148"/>
    </location>
</feature>
<dbReference type="STRING" id="166423.A0A0M9A2A8"/>
<evidence type="ECO:0000256" key="2">
    <source>
        <dbReference type="ARBA" id="ARBA00005767"/>
    </source>
</evidence>
<protein>
    <recommendedName>
        <fullName evidence="3 5">Biogenesis of lysosome-related organelles complex 1 subunit 6</fullName>
        <shortName evidence="5">BLOC-1 subunit 6</shortName>
    </recommendedName>
</protein>
<dbReference type="PIRSF" id="PIRSF037609">
    <property type="entry name" value="BLOC-1_complex_pallidin"/>
    <property type="match status" value="1"/>
</dbReference>
<feature type="region of interest" description="Disordered" evidence="6">
    <location>
        <begin position="134"/>
        <end position="155"/>
    </location>
</feature>
<evidence type="ECO:0000256" key="6">
    <source>
        <dbReference type="SAM" id="MobiDB-lite"/>
    </source>
</evidence>